<dbReference type="RefSeq" id="WP_188657952.1">
    <property type="nucleotide sequence ID" value="NZ_BMIH01000002.1"/>
</dbReference>
<dbReference type="PANTHER" id="PTHR13939">
    <property type="entry name" value="NICOTINAMIDE-NUCLEOTIDE AMIDOHYDROLASE PNCC"/>
    <property type="match status" value="1"/>
</dbReference>
<gene>
    <name evidence="2" type="ORF">GCM10011380_13020</name>
</gene>
<dbReference type="EMBL" id="BMIH01000002">
    <property type="protein sequence ID" value="GGB24865.1"/>
    <property type="molecule type" value="Genomic_DNA"/>
</dbReference>
<dbReference type="Pfam" id="PF00994">
    <property type="entry name" value="MoCF_biosynth"/>
    <property type="match status" value="1"/>
</dbReference>
<dbReference type="AlphaFoldDB" id="A0A916WQG8"/>
<dbReference type="Proteomes" id="UP000623067">
    <property type="component" value="Unassembled WGS sequence"/>
</dbReference>
<dbReference type="InterPro" id="IPR056596">
    <property type="entry name" value="FLAD1_M"/>
</dbReference>
<dbReference type="InterPro" id="IPR050101">
    <property type="entry name" value="CinA"/>
</dbReference>
<accession>A0A916WQG8</accession>
<protein>
    <submittedName>
        <fullName evidence="2">Molybdenum cofactor biosynthesis protein</fullName>
    </submittedName>
</protein>
<organism evidence="2 3">
    <name type="scientific">Sphingomonas metalli</name>
    <dbReference type="NCBI Taxonomy" id="1779358"/>
    <lineage>
        <taxon>Bacteria</taxon>
        <taxon>Pseudomonadati</taxon>
        <taxon>Pseudomonadota</taxon>
        <taxon>Alphaproteobacteria</taxon>
        <taxon>Sphingomonadales</taxon>
        <taxon>Sphingomonadaceae</taxon>
        <taxon>Sphingomonas</taxon>
    </lineage>
</organism>
<feature type="domain" description="MoaB/Mog" evidence="1">
    <location>
        <begin position="11"/>
        <end position="173"/>
    </location>
</feature>
<evidence type="ECO:0000313" key="3">
    <source>
        <dbReference type="Proteomes" id="UP000623067"/>
    </source>
</evidence>
<reference evidence="2" key="2">
    <citation type="submission" date="2020-09" db="EMBL/GenBank/DDBJ databases">
        <authorList>
            <person name="Sun Q."/>
            <person name="Zhou Y."/>
        </authorList>
    </citation>
    <scope>NUCLEOTIDE SEQUENCE</scope>
    <source>
        <strain evidence="2">CGMCC 1.15330</strain>
    </source>
</reference>
<dbReference type="SMART" id="SM00852">
    <property type="entry name" value="MoCF_biosynth"/>
    <property type="match status" value="1"/>
</dbReference>
<evidence type="ECO:0000259" key="1">
    <source>
        <dbReference type="SMART" id="SM00852"/>
    </source>
</evidence>
<reference evidence="2" key="1">
    <citation type="journal article" date="2014" name="Int. J. Syst. Evol. Microbiol.">
        <title>Complete genome sequence of Corynebacterium casei LMG S-19264T (=DSM 44701T), isolated from a smear-ripened cheese.</title>
        <authorList>
            <consortium name="US DOE Joint Genome Institute (JGI-PGF)"/>
            <person name="Walter F."/>
            <person name="Albersmeier A."/>
            <person name="Kalinowski J."/>
            <person name="Ruckert C."/>
        </authorList>
    </citation>
    <scope>NUCLEOTIDE SEQUENCE</scope>
    <source>
        <strain evidence="2">CGMCC 1.15330</strain>
    </source>
</reference>
<comment type="caution">
    <text evidence="2">The sequence shown here is derived from an EMBL/GenBank/DDBJ whole genome shotgun (WGS) entry which is preliminary data.</text>
</comment>
<dbReference type="InterPro" id="IPR001453">
    <property type="entry name" value="MoaB/Mog_dom"/>
</dbReference>
<dbReference type="Gene3D" id="3.40.980.10">
    <property type="entry name" value="MoaB/Mog-like domain"/>
    <property type="match status" value="1"/>
</dbReference>
<evidence type="ECO:0000313" key="2">
    <source>
        <dbReference type="EMBL" id="GGB24865.1"/>
    </source>
</evidence>
<proteinExistence type="predicted"/>
<dbReference type="SUPFAM" id="SSF53218">
    <property type="entry name" value="Molybdenum cofactor biosynthesis proteins"/>
    <property type="match status" value="1"/>
</dbReference>
<name>A0A916WQG8_9SPHN</name>
<keyword evidence="3" id="KW-1185">Reference proteome</keyword>
<dbReference type="PANTHER" id="PTHR13939:SF0">
    <property type="entry name" value="NMN AMIDOHYDROLASE-LIKE PROTEIN YFAY"/>
    <property type="match status" value="1"/>
</dbReference>
<sequence length="253" mass="26772">MAEQERVWTAALVVIGDEILSGRTQDKNVAQLASWLNVQGIRLAEVRIVGDREDAIVKAVNTLRARNDYLFTTGGIGPTHDDITVDAIAAALGRGVVHHPQALAVLERYYETRGGMTDARARMARVPEGADLIENRVSGAPGIHVENIFIMAGVPHITAGMLDRLTGTLEGGRPVVSGTIGCWVAESEVADLLRATEKAHEGVSIGSYPFFRDGRTGANFVARSPDEAVVGTCLAALTAALEADGRVVVPGGI</sequence>
<dbReference type="InterPro" id="IPR036425">
    <property type="entry name" value="MoaB/Mog-like_dom_sf"/>
</dbReference>
<dbReference type="Pfam" id="PF24102">
    <property type="entry name" value="FLAD1_M"/>
    <property type="match status" value="1"/>
</dbReference>
<dbReference type="CDD" id="cd00885">
    <property type="entry name" value="cinA"/>
    <property type="match status" value="1"/>
</dbReference>